<dbReference type="Proteomes" id="UP001216907">
    <property type="component" value="Unassembled WGS sequence"/>
</dbReference>
<sequence length="141" mass="14761">MKTWIRCLALLFASAIVAGCGDPASGPPTADKSEEMNLEQVAEMLREFQLNNGKPPKNLKELKANPGGALGGVELVASGAVVVPFGVTLPDTKEEPGGSPNEEVLAYGKDVPTQGGAVLLLNRTVRRMTADEFKAATLAMP</sequence>
<dbReference type="PROSITE" id="PS51257">
    <property type="entry name" value="PROKAR_LIPOPROTEIN"/>
    <property type="match status" value="1"/>
</dbReference>
<keyword evidence="3" id="KW-1185">Reference proteome</keyword>
<evidence type="ECO:0000313" key="3">
    <source>
        <dbReference type="Proteomes" id="UP001216907"/>
    </source>
</evidence>
<name>A0ABT6FHA7_9BACT</name>
<proteinExistence type="predicted"/>
<feature type="chain" id="PRO_5045093593" evidence="1">
    <location>
        <begin position="19"/>
        <end position="141"/>
    </location>
</feature>
<evidence type="ECO:0000256" key="1">
    <source>
        <dbReference type="SAM" id="SignalP"/>
    </source>
</evidence>
<keyword evidence="1" id="KW-0732">Signal</keyword>
<protein>
    <submittedName>
        <fullName evidence="2">Uncharacterized protein</fullName>
    </submittedName>
</protein>
<feature type="signal peptide" evidence="1">
    <location>
        <begin position="1"/>
        <end position="18"/>
    </location>
</feature>
<gene>
    <name evidence="2" type="ORF">PZE19_24370</name>
</gene>
<dbReference type="EMBL" id="JARRAG010000002">
    <property type="protein sequence ID" value="MDG3006919.1"/>
    <property type="molecule type" value="Genomic_DNA"/>
</dbReference>
<accession>A0ABT6FHA7</accession>
<organism evidence="2 3">
    <name type="scientific">Paludisphaera mucosa</name>
    <dbReference type="NCBI Taxonomy" id="3030827"/>
    <lineage>
        <taxon>Bacteria</taxon>
        <taxon>Pseudomonadati</taxon>
        <taxon>Planctomycetota</taxon>
        <taxon>Planctomycetia</taxon>
        <taxon>Isosphaerales</taxon>
        <taxon>Isosphaeraceae</taxon>
        <taxon>Paludisphaera</taxon>
    </lineage>
</organism>
<comment type="caution">
    <text evidence="2">The sequence shown here is derived from an EMBL/GenBank/DDBJ whole genome shotgun (WGS) entry which is preliminary data.</text>
</comment>
<dbReference type="RefSeq" id="WP_277863210.1">
    <property type="nucleotide sequence ID" value="NZ_JARRAG010000002.1"/>
</dbReference>
<evidence type="ECO:0000313" key="2">
    <source>
        <dbReference type="EMBL" id="MDG3006919.1"/>
    </source>
</evidence>
<reference evidence="2 3" key="1">
    <citation type="submission" date="2023-03" db="EMBL/GenBank/DDBJ databases">
        <title>Paludisphaera mucosa sp. nov. a novel planctomycete from northern fen.</title>
        <authorList>
            <person name="Ivanova A."/>
        </authorList>
    </citation>
    <scope>NUCLEOTIDE SEQUENCE [LARGE SCALE GENOMIC DNA]</scope>
    <source>
        <strain evidence="2 3">Pla2</strain>
    </source>
</reference>